<evidence type="ECO:0000256" key="4">
    <source>
        <dbReference type="SAM" id="Coils"/>
    </source>
</evidence>
<dbReference type="CDD" id="cd03221">
    <property type="entry name" value="ABCF_EF-3"/>
    <property type="match status" value="2"/>
</dbReference>
<dbReference type="Gene3D" id="3.40.50.300">
    <property type="entry name" value="P-loop containing nucleotide triphosphate hydrolases"/>
    <property type="match status" value="2"/>
</dbReference>
<dbReference type="Pfam" id="PF12848">
    <property type="entry name" value="ABC_tran_Xtn"/>
    <property type="match status" value="1"/>
</dbReference>
<dbReference type="FunFam" id="3.40.50.300:FF:000011">
    <property type="entry name" value="Putative ABC transporter ATP-binding component"/>
    <property type="match status" value="1"/>
</dbReference>
<feature type="domain" description="ABC transporter" evidence="6">
    <location>
        <begin position="327"/>
        <end position="541"/>
    </location>
</feature>
<reference evidence="7" key="1">
    <citation type="journal article" date="2015" name="Proc. Natl. Acad. Sci. U.S.A.">
        <title>Networks of energetic and metabolic interactions define dynamics in microbial communities.</title>
        <authorList>
            <person name="Embree M."/>
            <person name="Liu J.K."/>
            <person name="Al-Bassam M.M."/>
            <person name="Zengler K."/>
        </authorList>
    </citation>
    <scope>NUCLEOTIDE SEQUENCE</scope>
</reference>
<dbReference type="InterPro" id="IPR003439">
    <property type="entry name" value="ABC_transporter-like_ATP-bd"/>
</dbReference>
<keyword evidence="1" id="KW-0677">Repeat</keyword>
<feature type="domain" description="ABC transporter" evidence="6">
    <location>
        <begin position="2"/>
        <end position="260"/>
    </location>
</feature>
<dbReference type="PANTHER" id="PTHR42855:SF2">
    <property type="entry name" value="DRUG RESISTANCE ABC TRANSPORTER,ATP-BINDING PROTEIN"/>
    <property type="match status" value="1"/>
</dbReference>
<proteinExistence type="predicted"/>
<evidence type="ECO:0000256" key="5">
    <source>
        <dbReference type="SAM" id="MobiDB-lite"/>
    </source>
</evidence>
<dbReference type="NCBIfam" id="NF000355">
    <property type="entry name" value="ribo_prot_ABC_F"/>
    <property type="match status" value="1"/>
</dbReference>
<evidence type="ECO:0000259" key="6">
    <source>
        <dbReference type="PROSITE" id="PS50893"/>
    </source>
</evidence>
<dbReference type="Pfam" id="PF16326">
    <property type="entry name" value="ABC_tran_CTD"/>
    <property type="match status" value="1"/>
</dbReference>
<protein>
    <submittedName>
        <fullName evidence="7">Abc transporter atp-binding protein</fullName>
    </submittedName>
</protein>
<keyword evidence="3 7" id="KW-0067">ATP-binding</keyword>
<dbReference type="SMART" id="SM00382">
    <property type="entry name" value="AAA"/>
    <property type="match status" value="2"/>
</dbReference>
<dbReference type="FunFam" id="3.40.50.300:FF:000309">
    <property type="entry name" value="ABC transporter ATP-binding protein"/>
    <property type="match status" value="1"/>
</dbReference>
<evidence type="ECO:0000313" key="7">
    <source>
        <dbReference type="EMBL" id="KUG23548.1"/>
    </source>
</evidence>
<dbReference type="SUPFAM" id="SSF52540">
    <property type="entry name" value="P-loop containing nucleoside triphosphate hydrolases"/>
    <property type="match status" value="2"/>
</dbReference>
<feature type="compositionally biased region" description="Basic and acidic residues" evidence="5">
    <location>
        <begin position="561"/>
        <end position="570"/>
    </location>
</feature>
<keyword evidence="2" id="KW-0547">Nucleotide-binding</keyword>
<evidence type="ECO:0000256" key="1">
    <source>
        <dbReference type="ARBA" id="ARBA00022737"/>
    </source>
</evidence>
<keyword evidence="4" id="KW-0175">Coiled coil</keyword>
<dbReference type="PROSITE" id="PS50893">
    <property type="entry name" value="ABC_TRANSPORTER_2"/>
    <property type="match status" value="2"/>
</dbReference>
<dbReference type="GO" id="GO:0016887">
    <property type="term" value="F:ATP hydrolysis activity"/>
    <property type="evidence" value="ECO:0007669"/>
    <property type="project" value="InterPro"/>
</dbReference>
<dbReference type="PANTHER" id="PTHR42855">
    <property type="entry name" value="ABC TRANSPORTER ATP-BINDING SUBUNIT"/>
    <property type="match status" value="1"/>
</dbReference>
<sequence length="646" mass="73947">MIYFRNLSLSFLDKKLFNNINWTIHSKNRIGLVGENGTGKTTLFRAIMDKVHPDSGIIEITGKKQKTFGYLPQDLAELESMPLIDFLKQKSGISFIEESIKDLEHRLSQTKQNTAEYSEISQKYSDAMAHFSALDGYAFESKAKQILKGFGFRESDFVRDCILFSGGWKMRILLTSILLSKPDIMLLDEPTNHLDTESMEWLESYLKDYSGTIIVISHDHFFLDKIALQIAELSSCKIHIYKGNYSYYLNEKENRRAALVKEMELQKAQIKKIEEFVERFRYKNTKASQVQSRIKMLEKFSEITLEAKTKSVTMKFPEGKKSANEVVKVTDVGHNYGNLNVFNNINFTLFRGDKVAFVGVNGSGKSTLSRLLSLSEKPSHGVIKYGDGVNTAFFSQESSQNLNYNKTIWEEINSAPAKVSDQDKRNLLGAFLFSGDDIHKSVSILSGGEKSRLALLKILLLDTNFLILDEPTNHLDLKTKDIFQDALISYHGTVAIVSHDRYFLDNLVNKVFELKDGEINYYLGNYSYFIEKRNQTISSVINKNTSQLLPENQASRNKEKKRLEAEERNKAYQKRAPLEKELSTIENKIASLESKKSEHETALCNPQTLKDSLKIKRINLELKNINADLDIYYKTWTEINAKLDEL</sequence>
<dbReference type="GO" id="GO:0003677">
    <property type="term" value="F:DNA binding"/>
    <property type="evidence" value="ECO:0007669"/>
    <property type="project" value="InterPro"/>
</dbReference>
<dbReference type="GO" id="GO:0005524">
    <property type="term" value="F:ATP binding"/>
    <property type="evidence" value="ECO:0007669"/>
    <property type="project" value="UniProtKB-KW"/>
</dbReference>
<organism evidence="7">
    <name type="scientific">hydrocarbon metagenome</name>
    <dbReference type="NCBI Taxonomy" id="938273"/>
    <lineage>
        <taxon>unclassified sequences</taxon>
        <taxon>metagenomes</taxon>
        <taxon>ecological metagenomes</taxon>
    </lineage>
</organism>
<feature type="region of interest" description="Disordered" evidence="5">
    <location>
        <begin position="551"/>
        <end position="570"/>
    </location>
</feature>
<dbReference type="InterPro" id="IPR032781">
    <property type="entry name" value="ABC_tran_Xtn"/>
</dbReference>
<dbReference type="PROSITE" id="PS00211">
    <property type="entry name" value="ABC_TRANSPORTER_1"/>
    <property type="match status" value="1"/>
</dbReference>
<name>A0A0W8FRU6_9ZZZZ</name>
<dbReference type="InterPro" id="IPR032524">
    <property type="entry name" value="ABC_tran_C"/>
</dbReference>
<comment type="caution">
    <text evidence="7">The sequence shown here is derived from an EMBL/GenBank/DDBJ whole genome shotgun (WGS) entry which is preliminary data.</text>
</comment>
<dbReference type="EMBL" id="LNQE01000899">
    <property type="protein sequence ID" value="KUG23548.1"/>
    <property type="molecule type" value="Genomic_DNA"/>
</dbReference>
<gene>
    <name evidence="7" type="ORF">ASZ90_006654</name>
</gene>
<evidence type="ECO:0000256" key="2">
    <source>
        <dbReference type="ARBA" id="ARBA00022741"/>
    </source>
</evidence>
<accession>A0A0W8FRU6</accession>
<feature type="coiled-coil region" evidence="4">
    <location>
        <begin position="93"/>
        <end position="120"/>
    </location>
</feature>
<dbReference type="Pfam" id="PF00005">
    <property type="entry name" value="ABC_tran"/>
    <property type="match status" value="2"/>
</dbReference>
<dbReference type="InterPro" id="IPR051309">
    <property type="entry name" value="ABCF_ATPase"/>
</dbReference>
<dbReference type="InterPro" id="IPR003593">
    <property type="entry name" value="AAA+_ATPase"/>
</dbReference>
<evidence type="ECO:0000256" key="3">
    <source>
        <dbReference type="ARBA" id="ARBA00022840"/>
    </source>
</evidence>
<dbReference type="AlphaFoldDB" id="A0A0W8FRU6"/>
<dbReference type="InterPro" id="IPR017871">
    <property type="entry name" value="ABC_transporter-like_CS"/>
</dbReference>
<dbReference type="InterPro" id="IPR027417">
    <property type="entry name" value="P-loop_NTPase"/>
</dbReference>